<proteinExistence type="predicted"/>
<name>A0A239JZ58_9BURK</name>
<reference evidence="1 2" key="1">
    <citation type="submission" date="2017-06" db="EMBL/GenBank/DDBJ databases">
        <authorList>
            <person name="Kim H.J."/>
            <person name="Triplett B.A."/>
        </authorList>
    </citation>
    <scope>NUCLEOTIDE SEQUENCE [LARGE SCALE GENOMIC DNA]</scope>
    <source>
        <strain evidence="1 2">U15</strain>
    </source>
</reference>
<gene>
    <name evidence="1" type="ORF">SAMN06265795_11451</name>
</gene>
<organism evidence="1 2">
    <name type="scientific">Noviherbaspirillum humi</name>
    <dbReference type="NCBI Taxonomy" id="1688639"/>
    <lineage>
        <taxon>Bacteria</taxon>
        <taxon>Pseudomonadati</taxon>
        <taxon>Pseudomonadota</taxon>
        <taxon>Betaproteobacteria</taxon>
        <taxon>Burkholderiales</taxon>
        <taxon>Oxalobacteraceae</taxon>
        <taxon>Noviherbaspirillum</taxon>
    </lineage>
</organism>
<evidence type="ECO:0000313" key="2">
    <source>
        <dbReference type="Proteomes" id="UP000198284"/>
    </source>
</evidence>
<dbReference type="OrthoDB" id="1493123at2"/>
<dbReference type="EMBL" id="FZOT01000014">
    <property type="protein sequence ID" value="SNT11065.1"/>
    <property type="molecule type" value="Genomic_DNA"/>
</dbReference>
<dbReference type="AlphaFoldDB" id="A0A239JZ58"/>
<evidence type="ECO:0008006" key="3">
    <source>
        <dbReference type="Google" id="ProtNLM"/>
    </source>
</evidence>
<keyword evidence="2" id="KW-1185">Reference proteome</keyword>
<evidence type="ECO:0000313" key="1">
    <source>
        <dbReference type="EMBL" id="SNT11065.1"/>
    </source>
</evidence>
<protein>
    <recommendedName>
        <fullName evidence="3">WYL domain-containing protein</fullName>
    </recommendedName>
</protein>
<dbReference type="Proteomes" id="UP000198284">
    <property type="component" value="Unassembled WGS sequence"/>
</dbReference>
<accession>A0A239JZ58</accession>
<sequence length="114" mass="13025">MNPMICEAIDQRHILELRYHGYSRIVEPHIYGEDRHGNEVLRCYQLAGGSASGERAGWKLLYVQDAVLVHLTETEFMPRADYRVTDKVVVNAYCRIGLQNPAQQDMADHRQGAP</sequence>